<evidence type="ECO:0000313" key="6">
    <source>
        <dbReference type="EMBL" id="SKA13164.1"/>
    </source>
</evidence>
<dbReference type="PANTHER" id="PTHR30239">
    <property type="entry name" value="ACETOLACTATE SYNTHASE SMALL SUBUNIT"/>
    <property type="match status" value="1"/>
</dbReference>
<dbReference type="Pfam" id="PF22629">
    <property type="entry name" value="ACT_AHAS_ss"/>
    <property type="match status" value="1"/>
</dbReference>
<dbReference type="RefSeq" id="WP_078808401.1">
    <property type="nucleotide sequence ID" value="NZ_FUXI01000044.1"/>
</dbReference>
<dbReference type="EMBL" id="FUXI01000044">
    <property type="protein sequence ID" value="SKA13164.1"/>
    <property type="molecule type" value="Genomic_DNA"/>
</dbReference>
<evidence type="ECO:0000256" key="3">
    <source>
        <dbReference type="ARBA" id="ARBA00031510"/>
    </source>
</evidence>
<dbReference type="GO" id="GO:0009097">
    <property type="term" value="P:isoleucine biosynthetic process"/>
    <property type="evidence" value="ECO:0007669"/>
    <property type="project" value="TreeGrafter"/>
</dbReference>
<name>A0A1T4RAV2_9ENTE</name>
<evidence type="ECO:0000256" key="1">
    <source>
        <dbReference type="ARBA" id="ARBA00011744"/>
    </source>
</evidence>
<proteinExistence type="predicted"/>
<dbReference type="SUPFAM" id="SSF55021">
    <property type="entry name" value="ACT-like"/>
    <property type="match status" value="1"/>
</dbReference>
<organism evidence="6 7">
    <name type="scientific">Pilibacter termitis</name>
    <dbReference type="NCBI Taxonomy" id="263852"/>
    <lineage>
        <taxon>Bacteria</taxon>
        <taxon>Bacillati</taxon>
        <taxon>Bacillota</taxon>
        <taxon>Bacilli</taxon>
        <taxon>Lactobacillales</taxon>
        <taxon>Enterococcaceae</taxon>
        <taxon>Pilibacter</taxon>
    </lineage>
</organism>
<sequence>MKKLFSAKVRNETGVLNRFTCIISRNQVNIETLYVEKIAQTGLSQITFSFEVDDEYEAEHIMKQLNRMIYVLEVDDRTREISLKV</sequence>
<evidence type="ECO:0000313" key="7">
    <source>
        <dbReference type="Proteomes" id="UP000190328"/>
    </source>
</evidence>
<reference evidence="6 7" key="1">
    <citation type="submission" date="2017-02" db="EMBL/GenBank/DDBJ databases">
        <authorList>
            <person name="Peterson S.W."/>
        </authorList>
    </citation>
    <scope>NUCLEOTIDE SEQUENCE [LARGE SCALE GENOMIC DNA]</scope>
    <source>
        <strain evidence="6 7">ATCC BAA-1030</strain>
    </source>
</reference>
<dbReference type="EC" id="2.2.1.6" evidence="2"/>
<accession>A0A1T4RAV2</accession>
<comment type="subunit">
    <text evidence="1">Dimer of large and small chains.</text>
</comment>
<dbReference type="Gene3D" id="3.30.70.260">
    <property type="match status" value="1"/>
</dbReference>
<evidence type="ECO:0000256" key="4">
    <source>
        <dbReference type="ARBA" id="ARBA00048670"/>
    </source>
</evidence>
<evidence type="ECO:0000256" key="2">
    <source>
        <dbReference type="ARBA" id="ARBA00013145"/>
    </source>
</evidence>
<protein>
    <recommendedName>
        <fullName evidence="2">acetolactate synthase</fullName>
        <ecNumber evidence="2">2.2.1.6</ecNumber>
    </recommendedName>
    <alternativeName>
        <fullName evidence="3">Acetohydroxy-acid synthase small subunit</fullName>
    </alternativeName>
</protein>
<dbReference type="InterPro" id="IPR054480">
    <property type="entry name" value="AHAS_small-like_ACT"/>
</dbReference>
<dbReference type="STRING" id="263852.SAMN02745116_02517"/>
<dbReference type="Proteomes" id="UP000190328">
    <property type="component" value="Unassembled WGS sequence"/>
</dbReference>
<dbReference type="OrthoDB" id="9787365at2"/>
<dbReference type="GO" id="GO:0003984">
    <property type="term" value="F:acetolactate synthase activity"/>
    <property type="evidence" value="ECO:0007669"/>
    <property type="project" value="UniProtKB-EC"/>
</dbReference>
<dbReference type="GO" id="GO:0005829">
    <property type="term" value="C:cytosol"/>
    <property type="evidence" value="ECO:0007669"/>
    <property type="project" value="TreeGrafter"/>
</dbReference>
<gene>
    <name evidence="6" type="ORF">SAMN02745116_02517</name>
</gene>
<dbReference type="InterPro" id="IPR004789">
    <property type="entry name" value="Acetalactate_synth_ssu"/>
</dbReference>
<dbReference type="PROSITE" id="PS51671">
    <property type="entry name" value="ACT"/>
    <property type="match status" value="1"/>
</dbReference>
<dbReference type="InterPro" id="IPR002912">
    <property type="entry name" value="ACT_dom"/>
</dbReference>
<dbReference type="PANTHER" id="PTHR30239:SF0">
    <property type="entry name" value="ACETOLACTATE SYNTHASE SMALL SUBUNIT 1, CHLOROPLASTIC"/>
    <property type="match status" value="1"/>
</dbReference>
<dbReference type="AlphaFoldDB" id="A0A1T4RAV2"/>
<dbReference type="InterPro" id="IPR045865">
    <property type="entry name" value="ACT-like_dom_sf"/>
</dbReference>
<dbReference type="GO" id="GO:1990610">
    <property type="term" value="F:acetolactate synthase regulator activity"/>
    <property type="evidence" value="ECO:0007669"/>
    <property type="project" value="InterPro"/>
</dbReference>
<dbReference type="GO" id="GO:0009099">
    <property type="term" value="P:L-valine biosynthetic process"/>
    <property type="evidence" value="ECO:0007669"/>
    <property type="project" value="TreeGrafter"/>
</dbReference>
<keyword evidence="7" id="KW-1185">Reference proteome</keyword>
<evidence type="ECO:0000259" key="5">
    <source>
        <dbReference type="PROSITE" id="PS51671"/>
    </source>
</evidence>
<feature type="domain" description="ACT" evidence="5">
    <location>
        <begin position="4"/>
        <end position="79"/>
    </location>
</feature>
<comment type="catalytic activity">
    <reaction evidence="4">
        <text>2 pyruvate + H(+) = (2S)-2-acetolactate + CO2</text>
        <dbReference type="Rhea" id="RHEA:25249"/>
        <dbReference type="ChEBI" id="CHEBI:15361"/>
        <dbReference type="ChEBI" id="CHEBI:15378"/>
        <dbReference type="ChEBI" id="CHEBI:16526"/>
        <dbReference type="ChEBI" id="CHEBI:58476"/>
        <dbReference type="EC" id="2.2.1.6"/>
    </reaction>
</comment>